<dbReference type="CDD" id="cd02037">
    <property type="entry name" value="Mrp_NBP35"/>
    <property type="match status" value="1"/>
</dbReference>
<evidence type="ECO:0000313" key="11">
    <source>
        <dbReference type="EMBL" id="XDT73602.1"/>
    </source>
</evidence>
<organism evidence="11">
    <name type="scientific">Thermohahella caldifontis</name>
    <dbReference type="NCBI Taxonomy" id="3142973"/>
    <lineage>
        <taxon>Bacteria</taxon>
        <taxon>Pseudomonadati</taxon>
        <taxon>Pseudomonadota</taxon>
        <taxon>Gammaproteobacteria</taxon>
        <taxon>Oceanospirillales</taxon>
        <taxon>Hahellaceae</taxon>
        <taxon>Thermohahella</taxon>
    </lineage>
</organism>
<dbReference type="InterPro" id="IPR044304">
    <property type="entry name" value="NUBPL-like"/>
</dbReference>
<dbReference type="Pfam" id="PF10609">
    <property type="entry name" value="ParA"/>
    <property type="match status" value="1"/>
</dbReference>
<dbReference type="NCBIfam" id="NF008669">
    <property type="entry name" value="PRK11670.1"/>
    <property type="match status" value="1"/>
</dbReference>
<name>A0AB39V019_9GAMM</name>
<dbReference type="AlphaFoldDB" id="A0AB39V019"/>
<dbReference type="InterPro" id="IPR019591">
    <property type="entry name" value="Mrp/NBP35_ATP-bd"/>
</dbReference>
<dbReference type="PANTHER" id="PTHR42961:SF2">
    <property type="entry name" value="IRON-SULFUR PROTEIN NUBPL"/>
    <property type="match status" value="1"/>
</dbReference>
<dbReference type="GO" id="GO:0140663">
    <property type="term" value="F:ATP-dependent FeS chaperone activity"/>
    <property type="evidence" value="ECO:0007669"/>
    <property type="project" value="InterPro"/>
</dbReference>
<keyword evidence="4 9" id="KW-0547">Nucleotide-binding</keyword>
<reference evidence="11" key="1">
    <citation type="submission" date="2024-05" db="EMBL/GenBank/DDBJ databases">
        <title>Genome sequencing of novel strain.</title>
        <authorList>
            <person name="Ganbat D."/>
            <person name="Ganbat S."/>
            <person name="Lee S.-J."/>
        </authorList>
    </citation>
    <scope>NUCLEOTIDE SEQUENCE</scope>
    <source>
        <strain evidence="11">SMD15-11</strain>
    </source>
</reference>
<dbReference type="GO" id="GO:0016887">
    <property type="term" value="F:ATP hydrolysis activity"/>
    <property type="evidence" value="ECO:0007669"/>
    <property type="project" value="UniProtKB-UniRule"/>
</dbReference>
<dbReference type="PANTHER" id="PTHR42961">
    <property type="entry name" value="IRON-SULFUR PROTEIN NUBPL"/>
    <property type="match status" value="1"/>
</dbReference>
<keyword evidence="5 9" id="KW-0067">ATP-binding</keyword>
<dbReference type="GO" id="GO:0016226">
    <property type="term" value="P:iron-sulfur cluster assembly"/>
    <property type="evidence" value="ECO:0007669"/>
    <property type="project" value="InterPro"/>
</dbReference>
<dbReference type="EMBL" id="CP154858">
    <property type="protein sequence ID" value="XDT73602.1"/>
    <property type="molecule type" value="Genomic_DNA"/>
</dbReference>
<dbReference type="GO" id="GO:0051539">
    <property type="term" value="F:4 iron, 4 sulfur cluster binding"/>
    <property type="evidence" value="ECO:0007669"/>
    <property type="project" value="TreeGrafter"/>
</dbReference>
<evidence type="ECO:0000256" key="1">
    <source>
        <dbReference type="ARBA" id="ARBA00007352"/>
    </source>
</evidence>
<comment type="similarity">
    <text evidence="8 9">Belongs to the Mrp/NBP35 ATP-binding proteins family.</text>
</comment>
<dbReference type="InterPro" id="IPR002744">
    <property type="entry name" value="MIP18-like"/>
</dbReference>
<dbReference type="HAMAP" id="MF_02040">
    <property type="entry name" value="Mrp_NBP35"/>
    <property type="match status" value="1"/>
</dbReference>
<gene>
    <name evidence="11" type="primary">apbC</name>
    <name evidence="11" type="ORF">AAIA72_06445</name>
</gene>
<evidence type="ECO:0000256" key="6">
    <source>
        <dbReference type="ARBA" id="ARBA00023004"/>
    </source>
</evidence>
<evidence type="ECO:0000259" key="10">
    <source>
        <dbReference type="Pfam" id="PF01883"/>
    </source>
</evidence>
<dbReference type="GO" id="GO:0005829">
    <property type="term" value="C:cytosol"/>
    <property type="evidence" value="ECO:0007669"/>
    <property type="project" value="TreeGrafter"/>
</dbReference>
<comment type="similarity">
    <text evidence="2">In the C-terminal section; belongs to the Mrp/NBP35 ATP-binding proteins family.</text>
</comment>
<feature type="binding site" evidence="9">
    <location>
        <begin position="107"/>
        <end position="114"/>
    </location>
    <ligand>
        <name>ATP</name>
        <dbReference type="ChEBI" id="CHEBI:30616"/>
    </ligand>
</feature>
<dbReference type="Gene3D" id="3.40.50.300">
    <property type="entry name" value="P-loop containing nucleotide triphosphate hydrolases"/>
    <property type="match status" value="1"/>
</dbReference>
<dbReference type="Gene3D" id="3.30.300.130">
    <property type="entry name" value="Fe-S cluster assembly (FSCA)"/>
    <property type="match status" value="1"/>
</dbReference>
<keyword evidence="7 9" id="KW-0411">Iron-sulfur</keyword>
<comment type="similarity">
    <text evidence="1">In the N-terminal section; belongs to the MIP18 family.</text>
</comment>
<dbReference type="InterPro" id="IPR033756">
    <property type="entry name" value="YlxH/NBP35"/>
</dbReference>
<dbReference type="InterPro" id="IPR000808">
    <property type="entry name" value="Mrp-like_CS"/>
</dbReference>
<keyword evidence="3 9" id="KW-0479">Metal-binding</keyword>
<evidence type="ECO:0000256" key="8">
    <source>
        <dbReference type="ARBA" id="ARBA00024036"/>
    </source>
</evidence>
<dbReference type="GO" id="GO:0046872">
    <property type="term" value="F:metal ion binding"/>
    <property type="evidence" value="ECO:0007669"/>
    <property type="project" value="UniProtKB-KW"/>
</dbReference>
<comment type="function">
    <text evidence="9">Binds and transfers iron-sulfur (Fe-S) clusters to target apoproteins. Can hydrolyze ATP.</text>
</comment>
<proteinExistence type="inferred from homology"/>
<evidence type="ECO:0000256" key="2">
    <source>
        <dbReference type="ARBA" id="ARBA00008205"/>
    </source>
</evidence>
<dbReference type="SUPFAM" id="SSF117916">
    <property type="entry name" value="Fe-S cluster assembly (FSCA) domain-like"/>
    <property type="match status" value="1"/>
</dbReference>
<evidence type="ECO:0000256" key="3">
    <source>
        <dbReference type="ARBA" id="ARBA00022723"/>
    </source>
</evidence>
<evidence type="ECO:0000256" key="4">
    <source>
        <dbReference type="ARBA" id="ARBA00022741"/>
    </source>
</evidence>
<dbReference type="InterPro" id="IPR034904">
    <property type="entry name" value="FSCA_dom_sf"/>
</dbReference>
<dbReference type="SUPFAM" id="SSF52540">
    <property type="entry name" value="P-loop containing nucleoside triphosphate hydrolases"/>
    <property type="match status" value="1"/>
</dbReference>
<protein>
    <recommendedName>
        <fullName evidence="9">Iron-sulfur cluster carrier protein</fullName>
    </recommendedName>
</protein>
<dbReference type="Pfam" id="PF01883">
    <property type="entry name" value="FeS_assembly_P"/>
    <property type="match status" value="1"/>
</dbReference>
<accession>A0AB39V019</accession>
<dbReference type="RefSeq" id="WP_369602588.1">
    <property type="nucleotide sequence ID" value="NZ_CP154858.1"/>
</dbReference>
<dbReference type="InterPro" id="IPR027417">
    <property type="entry name" value="P-loop_NTPase"/>
</dbReference>
<evidence type="ECO:0000256" key="7">
    <source>
        <dbReference type="ARBA" id="ARBA00023014"/>
    </source>
</evidence>
<feature type="domain" description="MIP18 family-like" evidence="10">
    <location>
        <begin position="6"/>
        <end position="79"/>
    </location>
</feature>
<sequence length="366" mass="39183">MTHVSEQAVREVLANHIDPYWGISVQDAGWVRVLDIQDGKVHVGIELPYPAKGLAGGMAQVLEHQLLNVDGIESARVEVTWFVEAAKPAGKAEPLPGVKNVIAVASGKGGVGKSTTAANLALALSAEGARVGVLDADIYGPSMGMMLGVLAGTRPELINENTMKPVEALGLQVMSMAFLVDESQPMVWRGPMVSGALMQLLSQTRWDNVDYLIVDMPPGTGDIQLTLAQKVPVSGAVVVTTPQDIALLDCKRGVEMFRKVDIPVLGVVENMSIHICSQCGHREPLFGEGGGERIADAYQVDLLGQLPLHMTIREQADGGKPTVAAEPDSEVALIYRDIARRAAANLARLVRDQQQVAPEIIVKTWE</sequence>
<dbReference type="GO" id="GO:0005524">
    <property type="term" value="F:ATP binding"/>
    <property type="evidence" value="ECO:0007669"/>
    <property type="project" value="UniProtKB-UniRule"/>
</dbReference>
<dbReference type="KEGG" id="tcd:AAIA72_06445"/>
<evidence type="ECO:0000256" key="9">
    <source>
        <dbReference type="HAMAP-Rule" id="MF_02040"/>
    </source>
</evidence>
<keyword evidence="9" id="KW-0378">Hydrolase</keyword>
<keyword evidence="6 9" id="KW-0408">Iron</keyword>
<evidence type="ECO:0000256" key="5">
    <source>
        <dbReference type="ARBA" id="ARBA00022840"/>
    </source>
</evidence>
<dbReference type="PROSITE" id="PS01215">
    <property type="entry name" value="MRP"/>
    <property type="match status" value="1"/>
</dbReference>
<dbReference type="FunFam" id="3.40.50.300:FF:000418">
    <property type="entry name" value="Iron-sulfur cluster carrier protein"/>
    <property type="match status" value="1"/>
</dbReference>
<comment type="subunit">
    <text evidence="9">Homodimer.</text>
</comment>